<proteinExistence type="predicted"/>
<organism evidence="2 3">
    <name type="scientific">Streblomastix strix</name>
    <dbReference type="NCBI Taxonomy" id="222440"/>
    <lineage>
        <taxon>Eukaryota</taxon>
        <taxon>Metamonada</taxon>
        <taxon>Preaxostyla</taxon>
        <taxon>Oxymonadida</taxon>
        <taxon>Streblomastigidae</taxon>
        <taxon>Streblomastix</taxon>
    </lineage>
</organism>
<feature type="compositionally biased region" description="Basic and acidic residues" evidence="1">
    <location>
        <begin position="397"/>
        <end position="414"/>
    </location>
</feature>
<dbReference type="Proteomes" id="UP000324800">
    <property type="component" value="Unassembled WGS sequence"/>
</dbReference>
<evidence type="ECO:0000256" key="1">
    <source>
        <dbReference type="SAM" id="MobiDB-lite"/>
    </source>
</evidence>
<dbReference type="EMBL" id="SNRW01004710">
    <property type="protein sequence ID" value="KAA6386648.1"/>
    <property type="molecule type" value="Genomic_DNA"/>
</dbReference>
<dbReference type="AlphaFoldDB" id="A0A5J4VVT6"/>
<gene>
    <name evidence="2" type="ORF">EZS28_017823</name>
</gene>
<feature type="region of interest" description="Disordered" evidence="1">
    <location>
        <begin position="392"/>
        <end position="414"/>
    </location>
</feature>
<name>A0A5J4VVT6_9EUKA</name>
<accession>A0A5J4VVT6</accession>
<dbReference type="SUPFAM" id="SSF53098">
    <property type="entry name" value="Ribonuclease H-like"/>
    <property type="match status" value="1"/>
</dbReference>
<sequence>MNGYNIFLSSFVTDGCIAQVSGLDLSNEKSFANIFDPKCMLPILVPCSCHLVQNVLKHASLQSKFLLDNINTLHELASLIRNRDIVQQIGARCPAPIDTRWLIYTKISNWILDRRNKVLQNVDKSFHPFVQTLHLLCCVLEPLSALIKFFESDYAKASDVIIMVYQALQYYNNLVKNFSEFQTGPWRSVIEVIANCLEDSFFEGNNGCLFSMIYSLTPPGALSMSKHNLLSCFDLPPCPEREQIPVLLDYMQNAEDIMQKQFKLIDIETDNEEIEDEEEIQKQDKSEDFKPLNDDVTYQLSEIKQHNLRKLDKTQNEIQLEQMLFSINPQKDIHLEALQEIDAINFYTTCIDEVKEQVELIYRVITNSSKSEINQDNSNSRMLKDNEVEANESAMNLEKESEKDKQNKKENGKVERLSEEITEKIIEFWSSDRDMVPNRKYLTRGAIEYWQMRMLVRGDVAVVDFCLRMLTPGASEAPCERMISESRLIIGDRRWNTLSGTLQSIIQVAQSLKVSD</sequence>
<reference evidence="2 3" key="1">
    <citation type="submission" date="2019-03" db="EMBL/GenBank/DDBJ databases">
        <title>Single cell metagenomics reveals metabolic interactions within the superorganism composed of flagellate Streblomastix strix and complex community of Bacteroidetes bacteria on its surface.</title>
        <authorList>
            <person name="Treitli S.C."/>
            <person name="Kolisko M."/>
            <person name="Husnik F."/>
            <person name="Keeling P."/>
            <person name="Hampl V."/>
        </authorList>
    </citation>
    <scope>NUCLEOTIDE SEQUENCE [LARGE SCALE GENOMIC DNA]</scope>
    <source>
        <strain evidence="2">ST1C</strain>
    </source>
</reference>
<protein>
    <submittedName>
        <fullName evidence="2">Uncharacterized protein</fullName>
    </submittedName>
</protein>
<evidence type="ECO:0000313" key="2">
    <source>
        <dbReference type="EMBL" id="KAA6386648.1"/>
    </source>
</evidence>
<evidence type="ECO:0000313" key="3">
    <source>
        <dbReference type="Proteomes" id="UP000324800"/>
    </source>
</evidence>
<dbReference type="InterPro" id="IPR012337">
    <property type="entry name" value="RNaseH-like_sf"/>
</dbReference>
<comment type="caution">
    <text evidence="2">The sequence shown here is derived from an EMBL/GenBank/DDBJ whole genome shotgun (WGS) entry which is preliminary data.</text>
</comment>